<dbReference type="SUPFAM" id="SSF55073">
    <property type="entry name" value="Nucleotide cyclase"/>
    <property type="match status" value="1"/>
</dbReference>
<dbReference type="AlphaFoldDB" id="A0A0D8IWX0"/>
<dbReference type="InterPro" id="IPR000160">
    <property type="entry name" value="GGDEF_dom"/>
</dbReference>
<dbReference type="EMBL" id="JXXK01000031">
    <property type="protein sequence ID" value="KJF38761.1"/>
    <property type="molecule type" value="Genomic_DNA"/>
</dbReference>
<dbReference type="GO" id="GO:1902201">
    <property type="term" value="P:negative regulation of bacterial-type flagellum-dependent cell motility"/>
    <property type="evidence" value="ECO:0007669"/>
    <property type="project" value="TreeGrafter"/>
</dbReference>
<dbReference type="GO" id="GO:0005886">
    <property type="term" value="C:plasma membrane"/>
    <property type="evidence" value="ECO:0007669"/>
    <property type="project" value="TreeGrafter"/>
</dbReference>
<name>A0A0D8IWX0_9FIRM</name>
<sequence>MLVDQELDMLKDENTRLRVLAEHDWLTGLYNRRAAEAHVDEALLKNGGGMLLVLDIDHFKQVNDRYGHLIGDALLCEAARTLRDIFFPRDIIGRVGGDEFIIYILGGCSQEAVDGRAAQLAERLRKAGRRYGMRWNLSFTLGLAEKQAGDDYISLFDRADQMLLARKKARRARRADSADAGGERSICTDMALIRRELREKDPPKGAFCQDYETFKQIYRFVERGLKRSGQSAYIILMTLTDAQGQFVPLAAREEYMSRLSDDLQASLRSGDLFAPYSGCQYLLMVLGASSENAAVIAGRIHTRFMSRVAPDAGLLLRYDVYPMGELPLQPKG</sequence>
<comment type="caution">
    <text evidence="2">The sequence shown here is derived from an EMBL/GenBank/DDBJ whole genome shotgun (WGS) entry which is preliminary data.</text>
</comment>
<organism evidence="2 3">
    <name type="scientific">Ruthenibacterium lactatiformans</name>
    <dbReference type="NCBI Taxonomy" id="1550024"/>
    <lineage>
        <taxon>Bacteria</taxon>
        <taxon>Bacillati</taxon>
        <taxon>Bacillota</taxon>
        <taxon>Clostridia</taxon>
        <taxon>Eubacteriales</taxon>
        <taxon>Oscillospiraceae</taxon>
        <taxon>Ruthenibacterium</taxon>
    </lineage>
</organism>
<dbReference type="NCBIfam" id="TIGR00254">
    <property type="entry name" value="GGDEF"/>
    <property type="match status" value="1"/>
</dbReference>
<dbReference type="PROSITE" id="PS50887">
    <property type="entry name" value="GGDEF"/>
    <property type="match status" value="1"/>
</dbReference>
<evidence type="ECO:0000313" key="3">
    <source>
        <dbReference type="Proteomes" id="UP000032483"/>
    </source>
</evidence>
<protein>
    <recommendedName>
        <fullName evidence="1">GGDEF domain-containing protein</fullName>
    </recommendedName>
</protein>
<dbReference type="InterPro" id="IPR043128">
    <property type="entry name" value="Rev_trsase/Diguanyl_cyclase"/>
</dbReference>
<dbReference type="InterPro" id="IPR029787">
    <property type="entry name" value="Nucleotide_cyclase"/>
</dbReference>
<proteinExistence type="predicted"/>
<dbReference type="Gene3D" id="3.30.70.270">
    <property type="match status" value="1"/>
</dbReference>
<dbReference type="PANTHER" id="PTHR45138">
    <property type="entry name" value="REGULATORY COMPONENTS OF SENSORY TRANSDUCTION SYSTEM"/>
    <property type="match status" value="1"/>
</dbReference>
<keyword evidence="3" id="KW-1185">Reference proteome</keyword>
<dbReference type="SMART" id="SM00267">
    <property type="entry name" value="GGDEF"/>
    <property type="match status" value="1"/>
</dbReference>
<dbReference type="PANTHER" id="PTHR45138:SF9">
    <property type="entry name" value="DIGUANYLATE CYCLASE DGCM-RELATED"/>
    <property type="match status" value="1"/>
</dbReference>
<accession>A0A0D8IWX0</accession>
<dbReference type="Proteomes" id="UP000032483">
    <property type="component" value="Unassembled WGS sequence"/>
</dbReference>
<dbReference type="GO" id="GO:0043709">
    <property type="term" value="P:cell adhesion involved in single-species biofilm formation"/>
    <property type="evidence" value="ECO:0007669"/>
    <property type="project" value="TreeGrafter"/>
</dbReference>
<evidence type="ECO:0000259" key="1">
    <source>
        <dbReference type="PROSITE" id="PS50887"/>
    </source>
</evidence>
<dbReference type="CDD" id="cd01949">
    <property type="entry name" value="GGDEF"/>
    <property type="match status" value="1"/>
</dbReference>
<reference evidence="2" key="1">
    <citation type="submission" date="2015-02" db="EMBL/GenBank/DDBJ databases">
        <title>A novel member of the family Ruminococcaceae isolated from human feces.</title>
        <authorList>
            <person name="Shkoporov A.N."/>
            <person name="Chaplin A.V."/>
            <person name="Motuzova O.V."/>
            <person name="Kafarskaia L.I."/>
            <person name="Khokhlova E.V."/>
            <person name="Efimov B.A."/>
        </authorList>
    </citation>
    <scope>NUCLEOTIDE SEQUENCE [LARGE SCALE GENOMIC DNA]</scope>
    <source>
        <strain evidence="2">585-1</strain>
    </source>
</reference>
<gene>
    <name evidence="2" type="ORF">TQ39_16000</name>
</gene>
<evidence type="ECO:0000313" key="2">
    <source>
        <dbReference type="EMBL" id="KJF38761.1"/>
    </source>
</evidence>
<dbReference type="GO" id="GO:0052621">
    <property type="term" value="F:diguanylate cyclase activity"/>
    <property type="evidence" value="ECO:0007669"/>
    <property type="project" value="TreeGrafter"/>
</dbReference>
<dbReference type="InterPro" id="IPR050469">
    <property type="entry name" value="Diguanylate_Cyclase"/>
</dbReference>
<dbReference type="Pfam" id="PF00990">
    <property type="entry name" value="GGDEF"/>
    <property type="match status" value="1"/>
</dbReference>
<feature type="domain" description="GGDEF" evidence="1">
    <location>
        <begin position="47"/>
        <end position="179"/>
    </location>
</feature>
<dbReference type="PATRIC" id="fig|1550024.3.peg.3651"/>